<evidence type="ECO:0000256" key="4">
    <source>
        <dbReference type="ARBA" id="ARBA00022691"/>
    </source>
</evidence>
<evidence type="ECO:0000313" key="7">
    <source>
        <dbReference type="Proteomes" id="UP000241074"/>
    </source>
</evidence>
<dbReference type="HAMAP" id="MF_00472">
    <property type="entry name" value="UbiG"/>
    <property type="match status" value="1"/>
</dbReference>
<dbReference type="RefSeq" id="WP_106892008.1">
    <property type="nucleotide sequence ID" value="NZ_CP027860.1"/>
</dbReference>
<dbReference type="InterPro" id="IPR010233">
    <property type="entry name" value="UbiG_MeTrfase"/>
</dbReference>
<evidence type="ECO:0000256" key="3">
    <source>
        <dbReference type="ARBA" id="ARBA00022688"/>
    </source>
</evidence>
<organism evidence="6 7">
    <name type="scientific">Ahniella affigens</name>
    <dbReference type="NCBI Taxonomy" id="2021234"/>
    <lineage>
        <taxon>Bacteria</taxon>
        <taxon>Pseudomonadati</taxon>
        <taxon>Pseudomonadota</taxon>
        <taxon>Gammaproteobacteria</taxon>
        <taxon>Lysobacterales</taxon>
        <taxon>Rhodanobacteraceae</taxon>
        <taxon>Ahniella</taxon>
    </lineage>
</organism>
<dbReference type="Pfam" id="PF13489">
    <property type="entry name" value="Methyltransf_23"/>
    <property type="match status" value="1"/>
</dbReference>
<evidence type="ECO:0000256" key="5">
    <source>
        <dbReference type="HAMAP-Rule" id="MF_00472"/>
    </source>
</evidence>
<keyword evidence="2 5" id="KW-0808">Transferase</keyword>
<dbReference type="UniPathway" id="UPA00232"/>
<sequence length="231" mass="25333">MSVDAAEIAKFDEQAARWWDRDGPSRALHDLNPERLAFVSERAPLSGKRVLDLGCGGGILSEALAQAGADVVGIDLSAEQIQVAQLHALESGLKVDYRHVGSAELATAEPGSFDAIVCMEMLEHVPDPAAILADCQALLKPEGDLFLSTIHRGLKSFLFAIVGAEEVLKLLPRGTHRYAQFIKPHELARGLRQAGFDLQALSGLHYDPIRRRAWRNQDVSVNYLMHARKHS</sequence>
<proteinExistence type="inferred from homology"/>
<dbReference type="GO" id="GO:0010420">
    <property type="term" value="F:polyprenyldihydroxybenzoate methyltransferase activity"/>
    <property type="evidence" value="ECO:0007669"/>
    <property type="project" value="InterPro"/>
</dbReference>
<dbReference type="AlphaFoldDB" id="A0A2P1PTC4"/>
<dbReference type="KEGG" id="xba:C7S18_13160"/>
<reference evidence="6 7" key="1">
    <citation type="submission" date="2018-03" db="EMBL/GenBank/DDBJ databases">
        <title>Ahniella affigens gen. nov., sp. nov., a gammaproteobacterium isolated from sandy soil near a stream.</title>
        <authorList>
            <person name="Ko Y."/>
            <person name="Kim J.-H."/>
        </authorList>
    </citation>
    <scope>NUCLEOTIDE SEQUENCE [LARGE SCALE GENOMIC DNA]</scope>
    <source>
        <strain evidence="6 7">D13</strain>
    </source>
</reference>
<keyword evidence="3 5" id="KW-0831">Ubiquinone biosynthesis</keyword>
<keyword evidence="1 5" id="KW-0489">Methyltransferase</keyword>
<dbReference type="Gene3D" id="3.40.50.150">
    <property type="entry name" value="Vaccinia Virus protein VP39"/>
    <property type="match status" value="1"/>
</dbReference>
<protein>
    <recommendedName>
        <fullName evidence="5">Ubiquinone biosynthesis O-methyltransferase</fullName>
    </recommendedName>
    <alternativeName>
        <fullName evidence="5">2-polyprenyl-6-hydroxyphenol methylase</fullName>
        <ecNumber evidence="5">2.1.1.222</ecNumber>
    </alternativeName>
    <alternativeName>
        <fullName evidence="5">3-demethylubiquinone 3-O-methyltransferase</fullName>
        <ecNumber evidence="5">2.1.1.64</ecNumber>
    </alternativeName>
</protein>
<dbReference type="GO" id="GO:0102208">
    <property type="term" value="F:2-polyprenyl-6-hydroxyphenol methylase activity"/>
    <property type="evidence" value="ECO:0007669"/>
    <property type="project" value="UniProtKB-EC"/>
</dbReference>
<dbReference type="EC" id="2.1.1.222" evidence="5"/>
<dbReference type="EC" id="2.1.1.64" evidence="5"/>
<comment type="function">
    <text evidence="5">O-methyltransferase that catalyzes the 2 O-methylation steps in the ubiquinone biosynthetic pathway.</text>
</comment>
<keyword evidence="7" id="KW-1185">Reference proteome</keyword>
<dbReference type="SUPFAM" id="SSF53335">
    <property type="entry name" value="S-adenosyl-L-methionine-dependent methyltransferases"/>
    <property type="match status" value="1"/>
</dbReference>
<gene>
    <name evidence="5" type="primary">ubiG</name>
    <name evidence="6" type="ORF">C7S18_13160</name>
</gene>
<evidence type="ECO:0000313" key="6">
    <source>
        <dbReference type="EMBL" id="AVP98088.1"/>
    </source>
</evidence>
<name>A0A2P1PTC4_9GAMM</name>
<dbReference type="Proteomes" id="UP000241074">
    <property type="component" value="Chromosome"/>
</dbReference>
<feature type="binding site" evidence="5">
    <location>
        <position position="119"/>
    </location>
    <ligand>
        <name>S-adenosyl-L-methionine</name>
        <dbReference type="ChEBI" id="CHEBI:59789"/>
    </ligand>
</feature>
<dbReference type="CDD" id="cd02440">
    <property type="entry name" value="AdoMet_MTases"/>
    <property type="match status" value="1"/>
</dbReference>
<feature type="binding site" evidence="5">
    <location>
        <position position="75"/>
    </location>
    <ligand>
        <name>S-adenosyl-L-methionine</name>
        <dbReference type="ChEBI" id="CHEBI:59789"/>
    </ligand>
</feature>
<dbReference type="InterPro" id="IPR029063">
    <property type="entry name" value="SAM-dependent_MTases_sf"/>
</dbReference>
<comment type="pathway">
    <text evidence="5">Cofactor biosynthesis; ubiquinone biosynthesis.</text>
</comment>
<feature type="binding site" evidence="5">
    <location>
        <position position="54"/>
    </location>
    <ligand>
        <name>S-adenosyl-L-methionine</name>
        <dbReference type="ChEBI" id="CHEBI:59789"/>
    </ligand>
</feature>
<comment type="catalytic activity">
    <reaction evidence="5">
        <text>a 3-demethylubiquinol + S-adenosyl-L-methionine = a ubiquinol + S-adenosyl-L-homocysteine + H(+)</text>
        <dbReference type="Rhea" id="RHEA:44380"/>
        <dbReference type="Rhea" id="RHEA-COMP:9566"/>
        <dbReference type="Rhea" id="RHEA-COMP:10914"/>
        <dbReference type="ChEBI" id="CHEBI:15378"/>
        <dbReference type="ChEBI" id="CHEBI:17976"/>
        <dbReference type="ChEBI" id="CHEBI:57856"/>
        <dbReference type="ChEBI" id="CHEBI:59789"/>
        <dbReference type="ChEBI" id="CHEBI:84422"/>
        <dbReference type="EC" id="2.1.1.64"/>
    </reaction>
</comment>
<dbReference type="GO" id="GO:0061542">
    <property type="term" value="F:3-demethylubiquinol 3-O-methyltransferase activity"/>
    <property type="evidence" value="ECO:0007669"/>
    <property type="project" value="UniProtKB-UniRule"/>
</dbReference>
<accession>A0A2P1PTC4</accession>
<dbReference type="PANTHER" id="PTHR43464">
    <property type="entry name" value="METHYLTRANSFERASE"/>
    <property type="match status" value="1"/>
</dbReference>
<evidence type="ECO:0000256" key="1">
    <source>
        <dbReference type="ARBA" id="ARBA00022603"/>
    </source>
</evidence>
<evidence type="ECO:0000256" key="2">
    <source>
        <dbReference type="ARBA" id="ARBA00022679"/>
    </source>
</evidence>
<feature type="binding site" evidence="5">
    <location>
        <position position="35"/>
    </location>
    <ligand>
        <name>S-adenosyl-L-methionine</name>
        <dbReference type="ChEBI" id="CHEBI:59789"/>
    </ligand>
</feature>
<comment type="similarity">
    <text evidence="5">Belongs to the methyltransferase superfamily. UbiG/COQ3 family.</text>
</comment>
<dbReference type="GO" id="GO:0032259">
    <property type="term" value="P:methylation"/>
    <property type="evidence" value="ECO:0007669"/>
    <property type="project" value="UniProtKB-KW"/>
</dbReference>
<dbReference type="OrthoDB" id="9801538at2"/>
<dbReference type="PANTHER" id="PTHR43464:SF19">
    <property type="entry name" value="UBIQUINONE BIOSYNTHESIS O-METHYLTRANSFERASE, MITOCHONDRIAL"/>
    <property type="match status" value="1"/>
</dbReference>
<dbReference type="NCBIfam" id="TIGR01983">
    <property type="entry name" value="UbiG"/>
    <property type="match status" value="1"/>
</dbReference>
<dbReference type="EMBL" id="CP027860">
    <property type="protein sequence ID" value="AVP98088.1"/>
    <property type="molecule type" value="Genomic_DNA"/>
</dbReference>
<comment type="catalytic activity">
    <reaction evidence="5">
        <text>a 3-(all-trans-polyprenyl)benzene-1,2-diol + S-adenosyl-L-methionine = a 2-methoxy-6-(all-trans-polyprenyl)phenol + S-adenosyl-L-homocysteine + H(+)</text>
        <dbReference type="Rhea" id="RHEA:31411"/>
        <dbReference type="Rhea" id="RHEA-COMP:9550"/>
        <dbReference type="Rhea" id="RHEA-COMP:9551"/>
        <dbReference type="ChEBI" id="CHEBI:15378"/>
        <dbReference type="ChEBI" id="CHEBI:57856"/>
        <dbReference type="ChEBI" id="CHEBI:59789"/>
        <dbReference type="ChEBI" id="CHEBI:62729"/>
        <dbReference type="ChEBI" id="CHEBI:62731"/>
        <dbReference type="EC" id="2.1.1.222"/>
    </reaction>
</comment>
<reference evidence="6 7" key="2">
    <citation type="submission" date="2018-03" db="EMBL/GenBank/DDBJ databases">
        <authorList>
            <person name="Keele B.F."/>
        </authorList>
    </citation>
    <scope>NUCLEOTIDE SEQUENCE [LARGE SCALE GENOMIC DNA]</scope>
    <source>
        <strain evidence="6 7">D13</strain>
    </source>
</reference>
<keyword evidence="4 5" id="KW-0949">S-adenosyl-L-methionine</keyword>